<accession>A0A562K7J3</accession>
<feature type="transmembrane region" description="Helical" evidence="1">
    <location>
        <begin position="88"/>
        <end position="105"/>
    </location>
</feature>
<keyword evidence="1" id="KW-1133">Transmembrane helix</keyword>
<name>A0A562K7J3_9BACI</name>
<proteinExistence type="predicted"/>
<evidence type="ECO:0000313" key="3">
    <source>
        <dbReference type="Proteomes" id="UP000318667"/>
    </source>
</evidence>
<dbReference type="OrthoDB" id="2627420at2"/>
<gene>
    <name evidence="2" type="ORF">IQ19_00660</name>
</gene>
<protein>
    <submittedName>
        <fullName evidence="2">Uncharacterized protein</fullName>
    </submittedName>
</protein>
<sequence>MIGLIVSIFIFNLIAFKTNKRLTPAQIVQIWTFTAGFQLLFDMIVEFKYESYWYFEPGVEWMGLLPRTVLIPPVNIIFLNGYPYSKGILKKLAYMLLFVICILLYEKATMLPEPWGYFHYGSWKIWYSAIVDPILLLVLLGFYKWIIWLETKGIQKKHDSKKKSF</sequence>
<evidence type="ECO:0000256" key="1">
    <source>
        <dbReference type="SAM" id="Phobius"/>
    </source>
</evidence>
<dbReference type="GeneID" id="65401934"/>
<organism evidence="2 3">
    <name type="scientific">Cytobacillus oceanisediminis</name>
    <dbReference type="NCBI Taxonomy" id="665099"/>
    <lineage>
        <taxon>Bacteria</taxon>
        <taxon>Bacillati</taxon>
        <taxon>Bacillota</taxon>
        <taxon>Bacilli</taxon>
        <taxon>Bacillales</taxon>
        <taxon>Bacillaceae</taxon>
        <taxon>Cytobacillus</taxon>
    </lineage>
</organism>
<comment type="caution">
    <text evidence="2">The sequence shown here is derived from an EMBL/GenBank/DDBJ whole genome shotgun (WGS) entry which is preliminary data.</text>
</comment>
<keyword evidence="1" id="KW-0812">Transmembrane</keyword>
<feature type="transmembrane region" description="Helical" evidence="1">
    <location>
        <begin position="125"/>
        <end position="147"/>
    </location>
</feature>
<dbReference type="EMBL" id="VLKI01000001">
    <property type="protein sequence ID" value="TWH91204.1"/>
    <property type="molecule type" value="Genomic_DNA"/>
</dbReference>
<feature type="transmembrane region" description="Helical" evidence="1">
    <location>
        <begin position="21"/>
        <end position="41"/>
    </location>
</feature>
<dbReference type="AlphaFoldDB" id="A0A562K7J3"/>
<dbReference type="RefSeq" id="WP_144539776.1">
    <property type="nucleotide sequence ID" value="NZ_CBCSDC010000009.1"/>
</dbReference>
<feature type="transmembrane region" description="Helical" evidence="1">
    <location>
        <begin position="61"/>
        <end position="81"/>
    </location>
</feature>
<dbReference type="Proteomes" id="UP000318667">
    <property type="component" value="Unassembled WGS sequence"/>
</dbReference>
<keyword evidence="1" id="KW-0472">Membrane</keyword>
<reference evidence="2 3" key="1">
    <citation type="journal article" date="2015" name="Stand. Genomic Sci.">
        <title>Genomic Encyclopedia of Bacterial and Archaeal Type Strains, Phase III: the genomes of soil and plant-associated and newly described type strains.</title>
        <authorList>
            <person name="Whitman W.B."/>
            <person name="Woyke T."/>
            <person name="Klenk H.P."/>
            <person name="Zhou Y."/>
            <person name="Lilburn T.G."/>
            <person name="Beck B.J."/>
            <person name="De Vos P."/>
            <person name="Vandamme P."/>
            <person name="Eisen J.A."/>
            <person name="Garrity G."/>
            <person name="Hugenholtz P."/>
            <person name="Kyrpides N.C."/>
        </authorList>
    </citation>
    <scope>NUCLEOTIDE SEQUENCE [LARGE SCALE GENOMIC DNA]</scope>
    <source>
        <strain evidence="2 3">CGMCC 1.10115</strain>
    </source>
</reference>
<keyword evidence="3" id="KW-1185">Reference proteome</keyword>
<evidence type="ECO:0000313" key="2">
    <source>
        <dbReference type="EMBL" id="TWH91204.1"/>
    </source>
</evidence>